<evidence type="ECO:0000259" key="14">
    <source>
        <dbReference type="Pfam" id="PF00288"/>
    </source>
</evidence>
<keyword evidence="16" id="KW-1185">Reference proteome</keyword>
<keyword evidence="10 13" id="KW-0067">ATP-binding</keyword>
<evidence type="ECO:0000256" key="5">
    <source>
        <dbReference type="ARBA" id="ARBA00022605"/>
    </source>
</evidence>
<keyword evidence="9 13" id="KW-0418">Kinase</keyword>
<dbReference type="PANTHER" id="PTHR20861:SF1">
    <property type="entry name" value="HOMOSERINE KINASE"/>
    <property type="match status" value="1"/>
</dbReference>
<dbReference type="SUPFAM" id="SSF55060">
    <property type="entry name" value="GHMP Kinase, C-terminal domain"/>
    <property type="match status" value="1"/>
</dbReference>
<evidence type="ECO:0000256" key="11">
    <source>
        <dbReference type="ARBA" id="ARBA00049375"/>
    </source>
</evidence>
<dbReference type="Gene3D" id="3.30.70.890">
    <property type="entry name" value="GHMP kinase, C-terminal domain"/>
    <property type="match status" value="1"/>
</dbReference>
<dbReference type="SUPFAM" id="SSF54211">
    <property type="entry name" value="Ribosomal protein S5 domain 2-like"/>
    <property type="match status" value="1"/>
</dbReference>
<dbReference type="InterPro" id="IPR000870">
    <property type="entry name" value="Homoserine_kinase"/>
</dbReference>
<comment type="subcellular location">
    <subcellularLocation>
        <location evidence="13">Cytoplasm</location>
    </subcellularLocation>
</comment>
<evidence type="ECO:0000256" key="13">
    <source>
        <dbReference type="HAMAP-Rule" id="MF_00384"/>
    </source>
</evidence>
<evidence type="ECO:0000256" key="6">
    <source>
        <dbReference type="ARBA" id="ARBA00022679"/>
    </source>
</evidence>
<keyword evidence="8 13" id="KW-0547">Nucleotide-binding</keyword>
<dbReference type="AlphaFoldDB" id="A0A173LPX0"/>
<evidence type="ECO:0000256" key="10">
    <source>
        <dbReference type="ARBA" id="ARBA00022840"/>
    </source>
</evidence>
<dbReference type="Gene3D" id="3.30.230.10">
    <property type="match status" value="1"/>
</dbReference>
<feature type="binding site" evidence="13">
    <location>
        <begin position="110"/>
        <end position="120"/>
    </location>
    <ligand>
        <name>ATP</name>
        <dbReference type="ChEBI" id="CHEBI:30616"/>
    </ligand>
</feature>
<dbReference type="GO" id="GO:0005524">
    <property type="term" value="F:ATP binding"/>
    <property type="evidence" value="ECO:0007669"/>
    <property type="project" value="UniProtKB-UniRule"/>
</dbReference>
<protein>
    <recommendedName>
        <fullName evidence="4 13">Homoserine kinase</fullName>
        <shortName evidence="13">HK</shortName>
        <shortName evidence="13">HSK</shortName>
        <ecNumber evidence="3 13">2.7.1.39</ecNumber>
    </recommendedName>
</protein>
<dbReference type="Proteomes" id="UP000186104">
    <property type="component" value="Chromosome"/>
</dbReference>
<dbReference type="InterPro" id="IPR006203">
    <property type="entry name" value="GHMP_knse_ATP-bd_CS"/>
</dbReference>
<dbReference type="UniPathway" id="UPA00050">
    <property type="reaction ID" value="UER00064"/>
</dbReference>
<dbReference type="PANTHER" id="PTHR20861">
    <property type="entry name" value="HOMOSERINE/4-DIPHOSPHOCYTIDYL-2-C-METHYL-D-ERYTHRITOL KINASE"/>
    <property type="match status" value="1"/>
</dbReference>
<feature type="domain" description="GHMP kinase N-terminal" evidence="14">
    <location>
        <begin position="82"/>
        <end position="163"/>
    </location>
</feature>
<dbReference type="EMBL" id="CP015961">
    <property type="protein sequence ID" value="ANI92762.1"/>
    <property type="molecule type" value="Genomic_DNA"/>
</dbReference>
<dbReference type="GO" id="GO:0009088">
    <property type="term" value="P:threonine biosynthetic process"/>
    <property type="evidence" value="ECO:0007669"/>
    <property type="project" value="UniProtKB-UniRule"/>
</dbReference>
<evidence type="ECO:0000256" key="1">
    <source>
        <dbReference type="ARBA" id="ARBA00005015"/>
    </source>
</evidence>
<evidence type="ECO:0000313" key="15">
    <source>
        <dbReference type="EMBL" id="ANI92762.1"/>
    </source>
</evidence>
<dbReference type="RefSeq" id="WP_067472019.1">
    <property type="nucleotide sequence ID" value="NZ_CP015961.1"/>
</dbReference>
<evidence type="ECO:0000256" key="9">
    <source>
        <dbReference type="ARBA" id="ARBA00022777"/>
    </source>
</evidence>
<comment type="function">
    <text evidence="12 13">Catalyzes the ATP-dependent phosphorylation of L-homoserine to L-homoserine phosphate.</text>
</comment>
<evidence type="ECO:0000256" key="3">
    <source>
        <dbReference type="ARBA" id="ARBA00012078"/>
    </source>
</evidence>
<organism evidence="15 16">
    <name type="scientific">Dietzia timorensis</name>
    <dbReference type="NCBI Taxonomy" id="499555"/>
    <lineage>
        <taxon>Bacteria</taxon>
        <taxon>Bacillati</taxon>
        <taxon>Actinomycetota</taxon>
        <taxon>Actinomycetes</taxon>
        <taxon>Mycobacteriales</taxon>
        <taxon>Dietziaceae</taxon>
        <taxon>Dietzia</taxon>
    </lineage>
</organism>
<proteinExistence type="inferred from homology"/>
<dbReference type="KEGG" id="dtm:BJL86_1994"/>
<dbReference type="PIRSF" id="PIRSF000676">
    <property type="entry name" value="Homoser_kin"/>
    <property type="match status" value="1"/>
</dbReference>
<evidence type="ECO:0000256" key="8">
    <source>
        <dbReference type="ARBA" id="ARBA00022741"/>
    </source>
</evidence>
<keyword evidence="13" id="KW-0963">Cytoplasm</keyword>
<dbReference type="InterPro" id="IPR020568">
    <property type="entry name" value="Ribosomal_Su5_D2-typ_SF"/>
</dbReference>
<name>A0A173LPX0_9ACTN</name>
<dbReference type="InterPro" id="IPR006204">
    <property type="entry name" value="GHMP_kinase_N_dom"/>
</dbReference>
<dbReference type="STRING" id="499555.BJL86_1994"/>
<sequence>MPAGEAAYPEVLGASGGQVLPAGREVTVSVPASTANLGPGFDTLGMALGLYDTIHVRTTSGGLVLHVSGEGESTVPLDSSHLVYKALEGGLRAAGIGARGLEIECENSIPHSRGLGSSASAAVGGLVAANALADNALDDERLVQLSSEFEGHPDNAAAAVLGGAVVAWTEAESGHSPRYRAVRVPTSEELRTTVFVPEFSSSTAETRGLLPAKVPHADAAFNASRAALLTVALSRPEFLLAATEDRLHQGYRAPALEQTTELIALLRGRGFAAAVSGAGPTTLCLHTGDLTATLRSDAESRGWKLLDLPVAEGARAK</sequence>
<dbReference type="PRINTS" id="PR00958">
    <property type="entry name" value="HOMSERKINASE"/>
</dbReference>
<dbReference type="HAMAP" id="MF_00384">
    <property type="entry name" value="Homoser_kinase"/>
    <property type="match status" value="1"/>
</dbReference>
<comment type="catalytic activity">
    <reaction evidence="11 13">
        <text>L-homoserine + ATP = O-phospho-L-homoserine + ADP + H(+)</text>
        <dbReference type="Rhea" id="RHEA:13985"/>
        <dbReference type="ChEBI" id="CHEBI:15378"/>
        <dbReference type="ChEBI" id="CHEBI:30616"/>
        <dbReference type="ChEBI" id="CHEBI:57476"/>
        <dbReference type="ChEBI" id="CHEBI:57590"/>
        <dbReference type="ChEBI" id="CHEBI:456216"/>
        <dbReference type="EC" id="2.7.1.39"/>
    </reaction>
</comment>
<dbReference type="InterPro" id="IPR036554">
    <property type="entry name" value="GHMP_kinase_C_sf"/>
</dbReference>
<reference evidence="15 16" key="1">
    <citation type="submission" date="2016-06" db="EMBL/GenBank/DDBJ databases">
        <title>Complete genome sequence of a saline-alkali tolerant type strain Dietzia timorensis ID05-A0528T.</title>
        <authorList>
            <person name="Wu X."/>
        </authorList>
    </citation>
    <scope>NUCLEOTIDE SEQUENCE [LARGE SCALE GENOMIC DNA]</scope>
    <source>
        <strain evidence="15 16">ID05-A0528</strain>
    </source>
</reference>
<comment type="pathway">
    <text evidence="1 13">Amino-acid biosynthesis; L-threonine biosynthesis; L-threonine from L-aspartate: step 4/5.</text>
</comment>
<accession>A0A173LPX0</accession>
<dbReference type="NCBIfam" id="TIGR00191">
    <property type="entry name" value="thrB"/>
    <property type="match status" value="1"/>
</dbReference>
<evidence type="ECO:0000256" key="4">
    <source>
        <dbReference type="ARBA" id="ARBA00017858"/>
    </source>
</evidence>
<keyword evidence="5 13" id="KW-0028">Amino-acid biosynthesis</keyword>
<evidence type="ECO:0000313" key="16">
    <source>
        <dbReference type="Proteomes" id="UP000186104"/>
    </source>
</evidence>
<dbReference type="PROSITE" id="PS00627">
    <property type="entry name" value="GHMP_KINASES_ATP"/>
    <property type="match status" value="1"/>
</dbReference>
<comment type="similarity">
    <text evidence="2 13">Belongs to the GHMP kinase family. Homoserine kinase subfamily.</text>
</comment>
<evidence type="ECO:0000256" key="2">
    <source>
        <dbReference type="ARBA" id="ARBA00007370"/>
    </source>
</evidence>
<dbReference type="GO" id="GO:0004413">
    <property type="term" value="F:homoserine kinase activity"/>
    <property type="evidence" value="ECO:0007669"/>
    <property type="project" value="UniProtKB-UniRule"/>
</dbReference>
<dbReference type="EC" id="2.7.1.39" evidence="3 13"/>
<dbReference type="OrthoDB" id="9769912at2"/>
<evidence type="ECO:0000256" key="7">
    <source>
        <dbReference type="ARBA" id="ARBA00022697"/>
    </source>
</evidence>
<keyword evidence="6 13" id="KW-0808">Transferase</keyword>
<keyword evidence="7 13" id="KW-0791">Threonine biosynthesis</keyword>
<dbReference type="GO" id="GO:0005737">
    <property type="term" value="C:cytoplasm"/>
    <property type="evidence" value="ECO:0007669"/>
    <property type="project" value="UniProtKB-SubCell"/>
</dbReference>
<evidence type="ECO:0000256" key="12">
    <source>
        <dbReference type="ARBA" id="ARBA00049954"/>
    </source>
</evidence>
<gene>
    <name evidence="13" type="primary">thrB</name>
    <name evidence="15" type="ORF">BJL86_1994</name>
</gene>
<dbReference type="Pfam" id="PF00288">
    <property type="entry name" value="GHMP_kinases_N"/>
    <property type="match status" value="1"/>
</dbReference>
<dbReference type="InterPro" id="IPR014721">
    <property type="entry name" value="Ribsml_uS5_D2-typ_fold_subgr"/>
</dbReference>